<dbReference type="Pfam" id="PF01266">
    <property type="entry name" value="DAO"/>
    <property type="match status" value="1"/>
</dbReference>
<evidence type="ECO:0000313" key="3">
    <source>
        <dbReference type="EMBL" id="MBB3139718.1"/>
    </source>
</evidence>
<dbReference type="InterPro" id="IPR006076">
    <property type="entry name" value="FAD-dep_OxRdtase"/>
</dbReference>
<proteinExistence type="predicted"/>
<evidence type="ECO:0000256" key="1">
    <source>
        <dbReference type="ARBA" id="ARBA00023002"/>
    </source>
</evidence>
<dbReference type="GO" id="GO:0016491">
    <property type="term" value="F:oxidoreductase activity"/>
    <property type="evidence" value="ECO:0007669"/>
    <property type="project" value="UniProtKB-KW"/>
</dbReference>
<dbReference type="PANTHER" id="PTHR13847:SF281">
    <property type="entry name" value="FAD DEPENDENT OXIDOREDUCTASE DOMAIN-CONTAINING PROTEIN"/>
    <property type="match status" value="1"/>
</dbReference>
<dbReference type="PANTHER" id="PTHR13847">
    <property type="entry name" value="SARCOSINE DEHYDROGENASE-RELATED"/>
    <property type="match status" value="1"/>
</dbReference>
<accession>A0A7W5BW25</accession>
<dbReference type="Gene3D" id="3.30.9.10">
    <property type="entry name" value="D-Amino Acid Oxidase, subunit A, domain 2"/>
    <property type="match status" value="1"/>
</dbReference>
<sequence length="442" mass="47581">MQLTCNKLPQNDGHCGWYETLPAPGPSTPLKGEVKADWVVLGAGLAGLAGARRLAELQPNASIALVDARRVGFGAAGRNSGFMIDLPHDLNSHDYTGDRTQDLQQICLNRSAIDYMRGIVKGHGIECDWREQGKLHGAVEDHGLRALEAFAKGLTGLGEPYRELDASQMKAVTGTDFFKAGVHAPGTVLVQPAALVRGLGDTLPENVRLFEDSPVRRIEVGQPHTLVTDQGRLQAPRLVLANNAYASQFGGLGLKGRILPVYTYGSMTRQLSDDELAMLGGEQSWGLIPADPMGTTLRRLASGRICVRHTFTYNACISADTGKMARIRAAHRRSFEQRFPMLPGVEMEYTWGGALCVTRNGGTPFGELAPGVYSALCQNGLGLARGTITGKLAAEYALGVESEQLDIMLKQPKPVANPPEPFLGLGVSSTLAWKEWKAGNEL</sequence>
<reference evidence="3 4" key="1">
    <citation type="submission" date="2020-08" db="EMBL/GenBank/DDBJ databases">
        <title>Genomic Encyclopedia of Type Strains, Phase III (KMG-III): the genomes of soil and plant-associated and newly described type strains.</title>
        <authorList>
            <person name="Whitman W."/>
        </authorList>
    </citation>
    <scope>NUCLEOTIDE SEQUENCE [LARGE SCALE GENOMIC DNA]</scope>
    <source>
        <strain evidence="3 4">CECT 5995</strain>
    </source>
</reference>
<name>A0A7W5BW25_9GAMM</name>
<dbReference type="InterPro" id="IPR036188">
    <property type="entry name" value="FAD/NAD-bd_sf"/>
</dbReference>
<keyword evidence="1" id="KW-0560">Oxidoreductase</keyword>
<dbReference type="EMBL" id="JACHXM010000002">
    <property type="protein sequence ID" value="MBB3139718.1"/>
    <property type="molecule type" value="Genomic_DNA"/>
</dbReference>
<dbReference type="GO" id="GO:0005737">
    <property type="term" value="C:cytoplasm"/>
    <property type="evidence" value="ECO:0007669"/>
    <property type="project" value="TreeGrafter"/>
</dbReference>
<dbReference type="SUPFAM" id="SSF51905">
    <property type="entry name" value="FAD/NAD(P)-binding domain"/>
    <property type="match status" value="1"/>
</dbReference>
<organism evidence="3 4">
    <name type="scientific">Halomonas organivorans</name>
    <dbReference type="NCBI Taxonomy" id="257772"/>
    <lineage>
        <taxon>Bacteria</taxon>
        <taxon>Pseudomonadati</taxon>
        <taxon>Pseudomonadota</taxon>
        <taxon>Gammaproteobacteria</taxon>
        <taxon>Oceanospirillales</taxon>
        <taxon>Halomonadaceae</taxon>
        <taxon>Halomonas</taxon>
    </lineage>
</organism>
<dbReference type="Gene3D" id="3.50.50.60">
    <property type="entry name" value="FAD/NAD(P)-binding domain"/>
    <property type="match status" value="1"/>
</dbReference>
<dbReference type="AlphaFoldDB" id="A0A7W5BW25"/>
<gene>
    <name evidence="3" type="ORF">FHR96_000565</name>
</gene>
<dbReference type="Proteomes" id="UP000525987">
    <property type="component" value="Unassembled WGS sequence"/>
</dbReference>
<keyword evidence="4" id="KW-1185">Reference proteome</keyword>
<evidence type="ECO:0000313" key="4">
    <source>
        <dbReference type="Proteomes" id="UP000525987"/>
    </source>
</evidence>
<dbReference type="RefSeq" id="WP_183386144.1">
    <property type="nucleotide sequence ID" value="NZ_JACHXM010000002.1"/>
</dbReference>
<comment type="caution">
    <text evidence="3">The sequence shown here is derived from an EMBL/GenBank/DDBJ whole genome shotgun (WGS) entry which is preliminary data.</text>
</comment>
<protein>
    <submittedName>
        <fullName evidence="3">Glycine/D-amino acid oxidase-like deaminating enzyme</fullName>
    </submittedName>
</protein>
<evidence type="ECO:0000259" key="2">
    <source>
        <dbReference type="Pfam" id="PF01266"/>
    </source>
</evidence>
<feature type="domain" description="FAD dependent oxidoreductase" evidence="2">
    <location>
        <begin position="37"/>
        <end position="395"/>
    </location>
</feature>